<accession>A0ABM0MN11</accession>
<gene>
    <name evidence="2" type="primary">LOC102806061</name>
</gene>
<name>A0ABM0MN11_SACKO</name>
<dbReference type="RefSeq" id="XP_006821402.1">
    <property type="nucleotide sequence ID" value="XM_006821339.1"/>
</dbReference>
<dbReference type="GeneID" id="102806061"/>
<organism evidence="1 2">
    <name type="scientific">Saccoglossus kowalevskii</name>
    <name type="common">Acorn worm</name>
    <dbReference type="NCBI Taxonomy" id="10224"/>
    <lineage>
        <taxon>Eukaryota</taxon>
        <taxon>Metazoa</taxon>
        <taxon>Hemichordata</taxon>
        <taxon>Enteropneusta</taxon>
        <taxon>Harrimaniidae</taxon>
        <taxon>Saccoglossus</taxon>
    </lineage>
</organism>
<dbReference type="PANTHER" id="PTHR11505">
    <property type="entry name" value="L1 TRANSPOSABLE ELEMENT-RELATED"/>
    <property type="match status" value="1"/>
</dbReference>
<sequence length="175" mass="20473">MRGEVKTMRKQNDDKDNRDRRCNLIFRGIEQTNSSKDWDTTENIIKDLIRDKLGIVKEVIFERVHRLAGTPFSLAGRPIIARFSFFKDKEHVLRNAFNLKGSEISIDEDFSPRMRGIRSKLLAKRRQILACDSTAKVRLRFDKLFVNSELGKRVYIYDDELNVVKELISINQPQS</sequence>
<dbReference type="Proteomes" id="UP000694865">
    <property type="component" value="Unplaced"/>
</dbReference>
<dbReference type="InterPro" id="IPR004244">
    <property type="entry name" value="Transposase_22"/>
</dbReference>
<evidence type="ECO:0000313" key="2">
    <source>
        <dbReference type="RefSeq" id="XP_006821402.1"/>
    </source>
</evidence>
<reference evidence="2" key="1">
    <citation type="submission" date="2025-08" db="UniProtKB">
        <authorList>
            <consortium name="RefSeq"/>
        </authorList>
    </citation>
    <scope>IDENTIFICATION</scope>
    <source>
        <tissue evidence="2">Testes</tissue>
    </source>
</reference>
<keyword evidence="1" id="KW-1185">Reference proteome</keyword>
<evidence type="ECO:0000313" key="1">
    <source>
        <dbReference type="Proteomes" id="UP000694865"/>
    </source>
</evidence>
<dbReference type="Gene3D" id="3.30.70.1820">
    <property type="entry name" value="L1 transposable element, RRM domain"/>
    <property type="match status" value="1"/>
</dbReference>
<proteinExistence type="predicted"/>
<protein>
    <submittedName>
        <fullName evidence="2">Uncharacterized protein LOC102806061</fullName>
    </submittedName>
</protein>